<dbReference type="Pfam" id="PF00787">
    <property type="entry name" value="PX"/>
    <property type="match status" value="1"/>
</dbReference>
<feature type="region of interest" description="Disordered" evidence="2">
    <location>
        <begin position="141"/>
        <end position="163"/>
    </location>
</feature>
<feature type="coiled-coil region" evidence="1">
    <location>
        <begin position="291"/>
        <end position="332"/>
    </location>
</feature>
<name>A0AAW1RJP7_9CHLO</name>
<evidence type="ECO:0000313" key="4">
    <source>
        <dbReference type="EMBL" id="KAK9834255.1"/>
    </source>
</evidence>
<gene>
    <name evidence="4" type="ORF">WJX81_000497</name>
</gene>
<dbReference type="GO" id="GO:0035091">
    <property type="term" value="F:phosphatidylinositol binding"/>
    <property type="evidence" value="ECO:0007669"/>
    <property type="project" value="InterPro"/>
</dbReference>
<dbReference type="EMBL" id="JALJOU010000032">
    <property type="protein sequence ID" value="KAK9834255.1"/>
    <property type="molecule type" value="Genomic_DNA"/>
</dbReference>
<evidence type="ECO:0000256" key="1">
    <source>
        <dbReference type="SAM" id="Coils"/>
    </source>
</evidence>
<evidence type="ECO:0000256" key="2">
    <source>
        <dbReference type="SAM" id="MobiDB-lite"/>
    </source>
</evidence>
<accession>A0AAW1RJP7</accession>
<evidence type="ECO:0000313" key="5">
    <source>
        <dbReference type="Proteomes" id="UP001445335"/>
    </source>
</evidence>
<dbReference type="GO" id="GO:0015031">
    <property type="term" value="P:protein transport"/>
    <property type="evidence" value="ECO:0007669"/>
    <property type="project" value="InterPro"/>
</dbReference>
<keyword evidence="5" id="KW-1185">Reference proteome</keyword>
<dbReference type="AlphaFoldDB" id="A0AAW1RJP7"/>
<dbReference type="InterPro" id="IPR036871">
    <property type="entry name" value="PX_dom_sf"/>
</dbReference>
<evidence type="ECO:0000259" key="3">
    <source>
        <dbReference type="PROSITE" id="PS50195"/>
    </source>
</evidence>
<feature type="compositionally biased region" description="Gly residues" evidence="2">
    <location>
        <begin position="263"/>
        <end position="273"/>
    </location>
</feature>
<feature type="compositionally biased region" description="Low complexity" evidence="2">
    <location>
        <begin position="227"/>
        <end position="236"/>
    </location>
</feature>
<feature type="domain" description="PX" evidence="3">
    <location>
        <begin position="6"/>
        <end position="129"/>
    </location>
</feature>
<dbReference type="PANTHER" id="PTHR46856:SF1">
    <property type="entry name" value="PX DOMAIN-CONTAINING PROTEIN EREL1-RELATED"/>
    <property type="match status" value="1"/>
</dbReference>
<sequence length="548" mass="56380">MASGWKFSVTVPSWTQTTLENDEVVVFYRVEVRVLPPEGRGPERTRSVLRRFSHFTKLHARLRKELGPKAMEGREPPPRRALAGVNRRPDLIERRRRELEQWLWRLVADPELARSRPLNGFLELSDAARLVQRAASSAASVRSDAVGYPMSEGSSPRGDAASTVSGFTAASADALEAPAAGATAGLGTLALSLGTGPAHRRVPSGAQSSSSEFGEIEADGPPGGAAGSNNGAVTAGLNPNHQARASLHQRSTSETGARAAAGGAAGAADGGGSRLRLGLRVEQRGSVRKHVTALQQRLDRAAADMQDAAEAVEAERGAKRRLAARVAELEEAAAASASGRAAQAHAKALARSAEQLSQAEAVAAAEAERASAAEAVSGEAAAEASALRGELEAAREEASATAATSAADLAAAQRGAEAAAAERVAADAKAKDSMKLLAKEVKNLRRDLAAERVGSGDLSFAAGRRALDVRGLLAEVTALRERLADATADALATGGRAEALGSEGLGSSVRGGPADAELLAVSDGRLQMLLAEARLLAAPPAADGARRG</sequence>
<dbReference type="PANTHER" id="PTHR46856">
    <property type="entry name" value="PX DOMAIN-CONTAINING PROTEIN EREL1-RELATED"/>
    <property type="match status" value="1"/>
</dbReference>
<comment type="caution">
    <text evidence="4">The sequence shown here is derived from an EMBL/GenBank/DDBJ whole genome shotgun (WGS) entry which is preliminary data.</text>
</comment>
<feature type="region of interest" description="Disordered" evidence="2">
    <location>
        <begin position="196"/>
        <end position="273"/>
    </location>
</feature>
<dbReference type="PROSITE" id="PS50195">
    <property type="entry name" value="PX"/>
    <property type="match status" value="1"/>
</dbReference>
<reference evidence="4 5" key="1">
    <citation type="journal article" date="2024" name="Nat. Commun.">
        <title>Phylogenomics reveals the evolutionary origins of lichenization in chlorophyte algae.</title>
        <authorList>
            <person name="Puginier C."/>
            <person name="Libourel C."/>
            <person name="Otte J."/>
            <person name="Skaloud P."/>
            <person name="Haon M."/>
            <person name="Grisel S."/>
            <person name="Petersen M."/>
            <person name="Berrin J.G."/>
            <person name="Delaux P.M."/>
            <person name="Dal Grande F."/>
            <person name="Keller J."/>
        </authorList>
    </citation>
    <scope>NUCLEOTIDE SEQUENCE [LARGE SCALE GENOMIC DNA]</scope>
    <source>
        <strain evidence="4 5">SAG 245.80</strain>
    </source>
</reference>
<dbReference type="Proteomes" id="UP001445335">
    <property type="component" value="Unassembled WGS sequence"/>
</dbReference>
<dbReference type="InterPro" id="IPR044588">
    <property type="entry name" value="EREX-like"/>
</dbReference>
<keyword evidence="1" id="KW-0175">Coiled coil</keyword>
<dbReference type="SMART" id="SM00312">
    <property type="entry name" value="PX"/>
    <property type="match status" value="1"/>
</dbReference>
<feature type="compositionally biased region" description="Polar residues" evidence="2">
    <location>
        <begin position="237"/>
        <end position="255"/>
    </location>
</feature>
<proteinExistence type="predicted"/>
<dbReference type="InterPro" id="IPR001683">
    <property type="entry name" value="PX_dom"/>
</dbReference>
<dbReference type="GO" id="GO:0005768">
    <property type="term" value="C:endosome"/>
    <property type="evidence" value="ECO:0007669"/>
    <property type="project" value="UniProtKB-ARBA"/>
</dbReference>
<protein>
    <recommendedName>
        <fullName evidence="3">PX domain-containing protein</fullName>
    </recommendedName>
</protein>
<organism evidence="4 5">
    <name type="scientific">Elliptochloris bilobata</name>
    <dbReference type="NCBI Taxonomy" id="381761"/>
    <lineage>
        <taxon>Eukaryota</taxon>
        <taxon>Viridiplantae</taxon>
        <taxon>Chlorophyta</taxon>
        <taxon>core chlorophytes</taxon>
        <taxon>Trebouxiophyceae</taxon>
        <taxon>Trebouxiophyceae incertae sedis</taxon>
        <taxon>Elliptochloris clade</taxon>
        <taxon>Elliptochloris</taxon>
    </lineage>
</organism>
<dbReference type="Gene3D" id="3.30.1520.10">
    <property type="entry name" value="Phox-like domain"/>
    <property type="match status" value="1"/>
</dbReference>
<dbReference type="SUPFAM" id="SSF64268">
    <property type="entry name" value="PX domain"/>
    <property type="match status" value="1"/>
</dbReference>